<dbReference type="Proteomes" id="UP001177670">
    <property type="component" value="Unassembled WGS sequence"/>
</dbReference>
<dbReference type="SUPFAM" id="SSF57424">
    <property type="entry name" value="LDL receptor-like module"/>
    <property type="match status" value="2"/>
</dbReference>
<dbReference type="PROSITE" id="PS50068">
    <property type="entry name" value="LDLRA_2"/>
    <property type="match status" value="2"/>
</dbReference>
<evidence type="ECO:0000256" key="5">
    <source>
        <dbReference type="ARBA" id="ARBA00022989"/>
    </source>
</evidence>
<dbReference type="GO" id="GO:0016192">
    <property type="term" value="P:vesicle-mediated transport"/>
    <property type="evidence" value="ECO:0007669"/>
    <property type="project" value="UniProtKB-ARBA"/>
</dbReference>
<feature type="disulfide bond" evidence="8">
    <location>
        <begin position="351"/>
        <end position="366"/>
    </location>
</feature>
<dbReference type="SMART" id="SM00192">
    <property type="entry name" value="LDLa"/>
    <property type="match status" value="2"/>
</dbReference>
<proteinExistence type="predicted"/>
<dbReference type="GO" id="GO:0012505">
    <property type="term" value="C:endomembrane system"/>
    <property type="evidence" value="ECO:0007669"/>
    <property type="project" value="UniProtKB-SubCell"/>
</dbReference>
<evidence type="ECO:0000256" key="4">
    <source>
        <dbReference type="ARBA" id="ARBA00022737"/>
    </source>
</evidence>
<dbReference type="Pfam" id="PF00057">
    <property type="entry name" value="Ldl_recept_a"/>
    <property type="match status" value="2"/>
</dbReference>
<dbReference type="CDD" id="cd00112">
    <property type="entry name" value="LDLa"/>
    <property type="match status" value="2"/>
</dbReference>
<keyword evidence="4" id="KW-0677">Repeat</keyword>
<keyword evidence="6" id="KW-0472">Membrane</keyword>
<sequence>MKNQIRSGFVYLQNDDLVFDQDGKQSFGEAPLIETRQHDSIFHRIKRGIFDFFGSAESESTTTEASESADNADNELNNAPPIEPDGEKGPQASGVKAPTNLERLTRNSAEEYDEADENNEVGNAAEARKEPVNFGNTDDEELAGSGENEGSAFDADKTPLHYVPSRKERKYYRITLTVGEPYRREYADRSSREYKELSGNLTQPLEELLNRDIPNESHHVNVVKISPSSVDSFTSQVTLDIGSTFADESKVQHIIEKQLEFHSLGNVQVRPDGFSFRIFQAEGKIDVPECDQSTELRCRDGECVPLEGRCDGVSNCKDGSDEEGCPETTTRCSPGEFACDVSRCILESQRCNFAQECDDGSDEHDCNYPGKSIFIDPINFLLTYYHHFVIVVLFSFHKVYSTIKEFHLLADNRVEINLVFLPTGWRSSCFSSEVKEDDGCFHSHWASFLRSSSKPPVTFNDNSKPANLEYQFHKLTQVGNWGKAESSQVSRSESRLMESASDMRSLETQQRILNSLFEREMGREILRSSRPDRDRTMSPKVDKPFIGDFFLVVYWKFIYKIVA</sequence>
<evidence type="ECO:0000313" key="12">
    <source>
        <dbReference type="Proteomes" id="UP001177670"/>
    </source>
</evidence>
<dbReference type="PANTHER" id="PTHR24270:SF62">
    <property type="entry name" value="LOW-DENSITY LIPOPROTEIN RECEPTOR-RELATED PROTEIN 2"/>
    <property type="match status" value="1"/>
</dbReference>
<dbReference type="PROSITE" id="PS01209">
    <property type="entry name" value="LDLRA_1"/>
    <property type="match status" value="2"/>
</dbReference>
<evidence type="ECO:0000256" key="2">
    <source>
        <dbReference type="ARBA" id="ARBA00004308"/>
    </source>
</evidence>
<dbReference type="Gene3D" id="4.10.400.10">
    <property type="entry name" value="Low-density Lipoprotein Receptor"/>
    <property type="match status" value="2"/>
</dbReference>
<dbReference type="InterPro" id="IPR023415">
    <property type="entry name" value="LDLR_class-A_CS"/>
</dbReference>
<feature type="region of interest" description="Disordered" evidence="9">
    <location>
        <begin position="57"/>
        <end position="157"/>
    </location>
</feature>
<keyword evidence="7 8" id="KW-1015">Disulfide bond</keyword>
<comment type="subcellular location">
    <subcellularLocation>
        <location evidence="2">Endomembrane system</location>
    </subcellularLocation>
    <subcellularLocation>
        <location evidence="1">Membrane</location>
        <topology evidence="1">Single-pass membrane protein</topology>
    </subcellularLocation>
</comment>
<evidence type="ECO:0000256" key="1">
    <source>
        <dbReference type="ARBA" id="ARBA00004167"/>
    </source>
</evidence>
<feature type="disulfide bond" evidence="8">
    <location>
        <begin position="339"/>
        <end position="357"/>
    </location>
</feature>
<dbReference type="PRINTS" id="PR00261">
    <property type="entry name" value="LDLRECEPTOR"/>
</dbReference>
<feature type="disulfide bond" evidence="8">
    <location>
        <begin position="332"/>
        <end position="344"/>
    </location>
</feature>
<evidence type="ECO:0000313" key="11">
    <source>
        <dbReference type="EMBL" id="KAK1118234.1"/>
    </source>
</evidence>
<dbReference type="AlphaFoldDB" id="A0AA40KFH1"/>
<feature type="compositionally biased region" description="Low complexity" evidence="9">
    <location>
        <begin position="57"/>
        <end position="69"/>
    </location>
</feature>
<evidence type="ECO:0000256" key="7">
    <source>
        <dbReference type="ARBA" id="ARBA00023157"/>
    </source>
</evidence>
<comment type="caution">
    <text evidence="8">Lacks conserved residue(s) required for the propagation of feature annotation.</text>
</comment>
<feature type="disulfide bond" evidence="8">
    <location>
        <begin position="310"/>
        <end position="325"/>
    </location>
</feature>
<keyword evidence="3" id="KW-0812">Transmembrane</keyword>
<dbReference type="GO" id="GO:0005886">
    <property type="term" value="C:plasma membrane"/>
    <property type="evidence" value="ECO:0007669"/>
    <property type="project" value="TreeGrafter"/>
</dbReference>
<evidence type="ECO:0000256" key="9">
    <source>
        <dbReference type="SAM" id="MobiDB-lite"/>
    </source>
</evidence>
<feature type="compositionally biased region" description="Acidic residues" evidence="9">
    <location>
        <begin position="110"/>
        <end position="119"/>
    </location>
</feature>
<feature type="domain" description="SEA" evidence="10">
    <location>
        <begin position="168"/>
        <end position="281"/>
    </location>
</feature>
<keyword evidence="12" id="KW-1185">Reference proteome</keyword>
<evidence type="ECO:0000259" key="10">
    <source>
        <dbReference type="PROSITE" id="PS50024"/>
    </source>
</evidence>
<accession>A0AA40KFH1</accession>
<keyword evidence="5" id="KW-1133">Transmembrane helix</keyword>
<dbReference type="PANTHER" id="PTHR24270">
    <property type="entry name" value="LOW-DENSITY LIPOPROTEIN RECEPTOR-RELATED"/>
    <property type="match status" value="1"/>
</dbReference>
<name>A0AA40KFH1_9HYME</name>
<evidence type="ECO:0000256" key="3">
    <source>
        <dbReference type="ARBA" id="ARBA00022692"/>
    </source>
</evidence>
<dbReference type="InterPro" id="IPR036055">
    <property type="entry name" value="LDL_receptor-like_sf"/>
</dbReference>
<reference evidence="11" key="1">
    <citation type="submission" date="2021-10" db="EMBL/GenBank/DDBJ databases">
        <title>Melipona bicolor Genome sequencing and assembly.</title>
        <authorList>
            <person name="Araujo N.S."/>
            <person name="Arias M.C."/>
        </authorList>
    </citation>
    <scope>NUCLEOTIDE SEQUENCE</scope>
    <source>
        <strain evidence="11">USP_2M_L1-L4_2017</strain>
        <tissue evidence="11">Whole body</tissue>
    </source>
</reference>
<dbReference type="InterPro" id="IPR002172">
    <property type="entry name" value="LDrepeatLR_classA_rpt"/>
</dbReference>
<dbReference type="PROSITE" id="PS50024">
    <property type="entry name" value="SEA"/>
    <property type="match status" value="1"/>
</dbReference>
<dbReference type="InterPro" id="IPR000082">
    <property type="entry name" value="SEA_dom"/>
</dbReference>
<evidence type="ECO:0000256" key="6">
    <source>
        <dbReference type="ARBA" id="ARBA00023136"/>
    </source>
</evidence>
<dbReference type="EMBL" id="JAHYIQ010000044">
    <property type="protein sequence ID" value="KAK1118234.1"/>
    <property type="molecule type" value="Genomic_DNA"/>
</dbReference>
<feature type="disulfide bond" evidence="8">
    <location>
        <begin position="298"/>
        <end position="316"/>
    </location>
</feature>
<protein>
    <recommendedName>
        <fullName evidence="10">SEA domain-containing protein</fullName>
    </recommendedName>
</protein>
<evidence type="ECO:0000256" key="8">
    <source>
        <dbReference type="PROSITE-ProRule" id="PRU00124"/>
    </source>
</evidence>
<gene>
    <name evidence="11" type="ORF">K0M31_015280</name>
</gene>
<organism evidence="11 12">
    <name type="scientific">Melipona bicolor</name>
    <dbReference type="NCBI Taxonomy" id="60889"/>
    <lineage>
        <taxon>Eukaryota</taxon>
        <taxon>Metazoa</taxon>
        <taxon>Ecdysozoa</taxon>
        <taxon>Arthropoda</taxon>
        <taxon>Hexapoda</taxon>
        <taxon>Insecta</taxon>
        <taxon>Pterygota</taxon>
        <taxon>Neoptera</taxon>
        <taxon>Endopterygota</taxon>
        <taxon>Hymenoptera</taxon>
        <taxon>Apocrita</taxon>
        <taxon>Aculeata</taxon>
        <taxon>Apoidea</taxon>
        <taxon>Anthophila</taxon>
        <taxon>Apidae</taxon>
        <taxon>Melipona</taxon>
    </lineage>
</organism>
<dbReference type="InterPro" id="IPR050685">
    <property type="entry name" value="LDLR"/>
</dbReference>
<comment type="caution">
    <text evidence="11">The sequence shown here is derived from an EMBL/GenBank/DDBJ whole genome shotgun (WGS) entry which is preliminary data.</text>
</comment>